<gene>
    <name evidence="1" type="ORF">N473_13190</name>
</gene>
<protein>
    <submittedName>
        <fullName evidence="1">Uncharacterized protein</fullName>
    </submittedName>
</protein>
<organism evidence="1 2">
    <name type="scientific">Pseudoalteromonas luteoviolacea CPMOR-1</name>
    <dbReference type="NCBI Taxonomy" id="1365248"/>
    <lineage>
        <taxon>Bacteria</taxon>
        <taxon>Pseudomonadati</taxon>
        <taxon>Pseudomonadota</taxon>
        <taxon>Gammaproteobacteria</taxon>
        <taxon>Alteromonadales</taxon>
        <taxon>Pseudoalteromonadaceae</taxon>
        <taxon>Pseudoalteromonas</taxon>
    </lineage>
</organism>
<sequence length="45" mass="4810">MVNPDTGSKIKVPSSTLVDKDIAKIKAPETTAIFTMDVKTGAILY</sequence>
<comment type="caution">
    <text evidence="1">The sequence shown here is derived from an EMBL/GenBank/DDBJ whole genome shotgun (WGS) entry which is preliminary data.</text>
</comment>
<name>A0A167LKQ5_9GAMM</name>
<proteinExistence type="predicted"/>
<evidence type="ECO:0000313" key="1">
    <source>
        <dbReference type="EMBL" id="KZN64741.1"/>
    </source>
</evidence>
<dbReference type="EMBL" id="AUYC01000020">
    <property type="protein sequence ID" value="KZN64741.1"/>
    <property type="molecule type" value="Genomic_DNA"/>
</dbReference>
<dbReference type="Proteomes" id="UP000076486">
    <property type="component" value="Unassembled WGS sequence"/>
</dbReference>
<dbReference type="AlphaFoldDB" id="A0A167LKQ5"/>
<dbReference type="PATRIC" id="fig|1365248.3.peg.1550"/>
<evidence type="ECO:0000313" key="2">
    <source>
        <dbReference type="Proteomes" id="UP000076486"/>
    </source>
</evidence>
<reference evidence="1 2" key="1">
    <citation type="submission" date="2013-07" db="EMBL/GenBank/DDBJ databases">
        <title>Comparative Genomic and Metabolomic Analysis of Twelve Strains of Pseudoalteromonas luteoviolacea.</title>
        <authorList>
            <person name="Vynne N.G."/>
            <person name="Mansson M."/>
            <person name="Gram L."/>
        </authorList>
    </citation>
    <scope>NUCLEOTIDE SEQUENCE [LARGE SCALE GENOMIC DNA]</scope>
    <source>
        <strain evidence="1 2">CPMOR-1</strain>
    </source>
</reference>
<accession>A0A167LKQ5</accession>